<name>A0A5C3QY95_9AGAR</name>
<gene>
    <name evidence="4" type="ORF">BDV98DRAFT_538288</name>
</gene>
<reference evidence="4 5" key="1">
    <citation type="journal article" date="2019" name="Nat. Ecol. Evol.">
        <title>Megaphylogeny resolves global patterns of mushroom evolution.</title>
        <authorList>
            <person name="Varga T."/>
            <person name="Krizsan K."/>
            <person name="Foldi C."/>
            <person name="Dima B."/>
            <person name="Sanchez-Garcia M."/>
            <person name="Sanchez-Ramirez S."/>
            <person name="Szollosi G.J."/>
            <person name="Szarkandi J.G."/>
            <person name="Papp V."/>
            <person name="Albert L."/>
            <person name="Andreopoulos W."/>
            <person name="Angelini C."/>
            <person name="Antonin V."/>
            <person name="Barry K.W."/>
            <person name="Bougher N.L."/>
            <person name="Buchanan P."/>
            <person name="Buyck B."/>
            <person name="Bense V."/>
            <person name="Catcheside P."/>
            <person name="Chovatia M."/>
            <person name="Cooper J."/>
            <person name="Damon W."/>
            <person name="Desjardin D."/>
            <person name="Finy P."/>
            <person name="Geml J."/>
            <person name="Haridas S."/>
            <person name="Hughes K."/>
            <person name="Justo A."/>
            <person name="Karasinski D."/>
            <person name="Kautmanova I."/>
            <person name="Kiss B."/>
            <person name="Kocsube S."/>
            <person name="Kotiranta H."/>
            <person name="LaButti K.M."/>
            <person name="Lechner B.E."/>
            <person name="Liimatainen K."/>
            <person name="Lipzen A."/>
            <person name="Lukacs Z."/>
            <person name="Mihaltcheva S."/>
            <person name="Morgado L.N."/>
            <person name="Niskanen T."/>
            <person name="Noordeloos M.E."/>
            <person name="Ohm R.A."/>
            <person name="Ortiz-Santana B."/>
            <person name="Ovrebo C."/>
            <person name="Racz N."/>
            <person name="Riley R."/>
            <person name="Savchenko A."/>
            <person name="Shiryaev A."/>
            <person name="Soop K."/>
            <person name="Spirin V."/>
            <person name="Szebenyi C."/>
            <person name="Tomsovsky M."/>
            <person name="Tulloss R.E."/>
            <person name="Uehling J."/>
            <person name="Grigoriev I.V."/>
            <person name="Vagvolgyi C."/>
            <person name="Papp T."/>
            <person name="Martin F.M."/>
            <person name="Miettinen O."/>
            <person name="Hibbett D.S."/>
            <person name="Nagy L.G."/>
        </authorList>
    </citation>
    <scope>NUCLEOTIDE SEQUENCE [LARGE SCALE GENOMIC DNA]</scope>
    <source>
        <strain evidence="4 5">CBS 309.79</strain>
    </source>
</reference>
<evidence type="ECO:0000256" key="1">
    <source>
        <dbReference type="ARBA" id="ARBA00010307"/>
    </source>
</evidence>
<dbReference type="GO" id="GO:0006606">
    <property type="term" value="P:protein import into nucleus"/>
    <property type="evidence" value="ECO:0007669"/>
    <property type="project" value="TreeGrafter"/>
</dbReference>
<evidence type="ECO:0000313" key="4">
    <source>
        <dbReference type="EMBL" id="TFL06965.1"/>
    </source>
</evidence>
<keyword evidence="3" id="KW-0653">Protein transport</keyword>
<dbReference type="STRING" id="1884261.A0A5C3QY95"/>
<dbReference type="Proteomes" id="UP000305067">
    <property type="component" value="Unassembled WGS sequence"/>
</dbReference>
<evidence type="ECO:0000256" key="3">
    <source>
        <dbReference type="ARBA" id="ARBA00022927"/>
    </source>
</evidence>
<dbReference type="EMBL" id="ML178814">
    <property type="protein sequence ID" value="TFL06965.1"/>
    <property type="molecule type" value="Genomic_DNA"/>
</dbReference>
<dbReference type="OrthoDB" id="10255285at2759"/>
<dbReference type="AlphaFoldDB" id="A0A5C3QY95"/>
<protein>
    <submittedName>
        <fullName evidence="4">Mog1p/PsbP-like protein</fullName>
    </submittedName>
</protein>
<keyword evidence="2" id="KW-0813">Transport</keyword>
<accession>A0A5C3QY95</accession>
<dbReference type="InterPro" id="IPR007681">
    <property type="entry name" value="Mog1"/>
</dbReference>
<comment type="similarity">
    <text evidence="1">Belongs to the MOG1 family.</text>
</comment>
<dbReference type="PANTHER" id="PTHR15837">
    <property type="entry name" value="RAN GUANINE NUCLEOTIDE RELEASE FACTOR"/>
    <property type="match status" value="1"/>
</dbReference>
<dbReference type="GO" id="GO:0005085">
    <property type="term" value="F:guanyl-nucleotide exchange factor activity"/>
    <property type="evidence" value="ECO:0007669"/>
    <property type="project" value="TreeGrafter"/>
</dbReference>
<dbReference type="Gene3D" id="3.40.1000.10">
    <property type="entry name" value="Mog1/PsbP, alpha/beta/alpha sandwich"/>
    <property type="match status" value="1"/>
</dbReference>
<dbReference type="PANTHER" id="PTHR15837:SF0">
    <property type="entry name" value="RAN GUANINE NUCLEOTIDE RELEASE FACTOR"/>
    <property type="match status" value="1"/>
</dbReference>
<evidence type="ECO:0000313" key="5">
    <source>
        <dbReference type="Proteomes" id="UP000305067"/>
    </source>
</evidence>
<proteinExistence type="inferred from homology"/>
<evidence type="ECO:0000256" key="2">
    <source>
        <dbReference type="ARBA" id="ARBA00022448"/>
    </source>
</evidence>
<keyword evidence="5" id="KW-1185">Reference proteome</keyword>
<dbReference type="GO" id="GO:0031267">
    <property type="term" value="F:small GTPase binding"/>
    <property type="evidence" value="ECO:0007669"/>
    <property type="project" value="TreeGrafter"/>
</dbReference>
<organism evidence="4 5">
    <name type="scientific">Pterulicium gracile</name>
    <dbReference type="NCBI Taxonomy" id="1884261"/>
    <lineage>
        <taxon>Eukaryota</taxon>
        <taxon>Fungi</taxon>
        <taxon>Dikarya</taxon>
        <taxon>Basidiomycota</taxon>
        <taxon>Agaricomycotina</taxon>
        <taxon>Agaricomycetes</taxon>
        <taxon>Agaricomycetidae</taxon>
        <taxon>Agaricales</taxon>
        <taxon>Pleurotineae</taxon>
        <taxon>Pterulaceae</taxon>
        <taxon>Pterulicium</taxon>
    </lineage>
</organism>
<dbReference type="SUPFAM" id="SSF55724">
    <property type="entry name" value="Mog1p/PsbP-like"/>
    <property type="match status" value="1"/>
</dbReference>
<sequence length="179" mass="19318">MNSSATRPLFGGAITLTLPSNLIDAADIRQVPDTQEVFLYPDSGVSVIIEILQRVEPDDLTEAAKFHFDSLAHDNSAASATVKSIEQVPNERKDETPTATTLVGVQQIAKFNRSDEDTVEILLVLYRVQSKNIDLVLTFNVPGAAQDGEAVGEAGRNSALRDFTAAVKSLKIVDFGLFA</sequence>
<dbReference type="GO" id="GO:0005634">
    <property type="term" value="C:nucleus"/>
    <property type="evidence" value="ECO:0007669"/>
    <property type="project" value="TreeGrafter"/>
</dbReference>
<dbReference type="Pfam" id="PF04603">
    <property type="entry name" value="Mog1"/>
    <property type="match status" value="1"/>
</dbReference>
<dbReference type="InterPro" id="IPR016123">
    <property type="entry name" value="Mog1/PsbP_a/b/a-sand"/>
</dbReference>